<evidence type="ECO:0000256" key="5">
    <source>
        <dbReference type="ARBA" id="ARBA00022692"/>
    </source>
</evidence>
<keyword evidence="4" id="KW-0808">Transferase</keyword>
<keyword evidence="5" id="KW-0812">Transmembrane</keyword>
<evidence type="ECO:0000256" key="12">
    <source>
        <dbReference type="PROSITE-ProRule" id="PRU00175"/>
    </source>
</evidence>
<keyword evidence="11" id="KW-0472">Membrane</keyword>
<evidence type="ECO:0000259" key="13">
    <source>
        <dbReference type="PROSITE" id="PS50089"/>
    </source>
</evidence>
<gene>
    <name evidence="14" type="ORF">DY000_02045106</name>
</gene>
<dbReference type="SMART" id="SM00184">
    <property type="entry name" value="RING"/>
    <property type="match status" value="1"/>
</dbReference>
<sequence length="166" mass="18370">MCGLGRWPYRCAKIGCTAYNLGTGRGTSVLEMVAAFEKASGKKIPIKLCPRRAGDATAVYASTERAEKEIGWNLPLVLTMRNSKGLQKKIMTECGTDSPVEHTILQEDADCCICLCAYEDGGELRELPCGHHFHCSCVDKWLYINATCPLCKYDILKSSNLDREEV</sequence>
<keyword evidence="9" id="KW-0862">Zinc</keyword>
<comment type="subcellular location">
    <subcellularLocation>
        <location evidence="2">Membrane</location>
        <topology evidence="2">Multi-pass membrane protein</topology>
    </subcellularLocation>
</comment>
<comment type="catalytic activity">
    <reaction evidence="1">
        <text>S-ubiquitinyl-[E2 ubiquitin-conjugating enzyme]-L-cysteine + [acceptor protein]-L-lysine = [E2 ubiquitin-conjugating enzyme]-L-cysteine + N(6)-ubiquitinyl-[acceptor protein]-L-lysine.</text>
        <dbReference type="EC" id="2.3.2.27"/>
    </reaction>
</comment>
<evidence type="ECO:0000256" key="8">
    <source>
        <dbReference type="ARBA" id="ARBA00022786"/>
    </source>
</evidence>
<proteinExistence type="predicted"/>
<dbReference type="Pfam" id="PF13639">
    <property type="entry name" value="zf-RING_2"/>
    <property type="match status" value="1"/>
</dbReference>
<keyword evidence="6" id="KW-0479">Metal-binding</keyword>
<evidence type="ECO:0000256" key="3">
    <source>
        <dbReference type="ARBA" id="ARBA00012483"/>
    </source>
</evidence>
<keyword evidence="7 12" id="KW-0863">Zinc-finger</keyword>
<keyword evidence="15" id="KW-1185">Reference proteome</keyword>
<evidence type="ECO:0000256" key="7">
    <source>
        <dbReference type="ARBA" id="ARBA00022771"/>
    </source>
</evidence>
<dbReference type="InterPro" id="IPR013083">
    <property type="entry name" value="Znf_RING/FYVE/PHD"/>
</dbReference>
<dbReference type="EC" id="2.3.2.27" evidence="3"/>
<dbReference type="PROSITE" id="PS50089">
    <property type="entry name" value="ZF_RING_2"/>
    <property type="match status" value="1"/>
</dbReference>
<dbReference type="Proteomes" id="UP000266723">
    <property type="component" value="Unassembled WGS sequence"/>
</dbReference>
<dbReference type="SUPFAM" id="SSF57850">
    <property type="entry name" value="RING/U-box"/>
    <property type="match status" value="1"/>
</dbReference>
<accession>A0ABQ7ES81</accession>
<evidence type="ECO:0000256" key="1">
    <source>
        <dbReference type="ARBA" id="ARBA00000900"/>
    </source>
</evidence>
<dbReference type="Gene3D" id="3.30.40.10">
    <property type="entry name" value="Zinc/RING finger domain, C3HC4 (zinc finger)"/>
    <property type="match status" value="1"/>
</dbReference>
<evidence type="ECO:0000313" key="15">
    <source>
        <dbReference type="Proteomes" id="UP000266723"/>
    </source>
</evidence>
<evidence type="ECO:0000256" key="11">
    <source>
        <dbReference type="ARBA" id="ARBA00023136"/>
    </source>
</evidence>
<dbReference type="Gene3D" id="3.90.25.10">
    <property type="entry name" value="UDP-galactose 4-epimerase, domain 1"/>
    <property type="match status" value="1"/>
</dbReference>
<keyword evidence="8" id="KW-0833">Ubl conjugation pathway</keyword>
<feature type="domain" description="RING-type" evidence="13">
    <location>
        <begin position="111"/>
        <end position="152"/>
    </location>
</feature>
<evidence type="ECO:0000313" key="14">
    <source>
        <dbReference type="EMBL" id="KAF3606429.1"/>
    </source>
</evidence>
<evidence type="ECO:0000256" key="6">
    <source>
        <dbReference type="ARBA" id="ARBA00022723"/>
    </source>
</evidence>
<dbReference type="SUPFAM" id="SSF51735">
    <property type="entry name" value="NAD(P)-binding Rossmann-fold domains"/>
    <property type="match status" value="1"/>
</dbReference>
<protein>
    <recommendedName>
        <fullName evidence="3">RING-type E3 ubiquitin transferase</fullName>
        <ecNumber evidence="3">2.3.2.27</ecNumber>
    </recommendedName>
</protein>
<dbReference type="EMBL" id="QGKV02000297">
    <property type="protein sequence ID" value="KAF3606429.1"/>
    <property type="molecule type" value="Genomic_DNA"/>
</dbReference>
<dbReference type="InterPro" id="IPR036291">
    <property type="entry name" value="NAD(P)-bd_dom_sf"/>
</dbReference>
<dbReference type="InterPro" id="IPR001841">
    <property type="entry name" value="Znf_RING"/>
</dbReference>
<organism evidence="14 15">
    <name type="scientific">Brassica cretica</name>
    <name type="common">Mustard</name>
    <dbReference type="NCBI Taxonomy" id="69181"/>
    <lineage>
        <taxon>Eukaryota</taxon>
        <taxon>Viridiplantae</taxon>
        <taxon>Streptophyta</taxon>
        <taxon>Embryophyta</taxon>
        <taxon>Tracheophyta</taxon>
        <taxon>Spermatophyta</taxon>
        <taxon>Magnoliopsida</taxon>
        <taxon>eudicotyledons</taxon>
        <taxon>Gunneridae</taxon>
        <taxon>Pentapetalae</taxon>
        <taxon>rosids</taxon>
        <taxon>malvids</taxon>
        <taxon>Brassicales</taxon>
        <taxon>Brassicaceae</taxon>
        <taxon>Brassiceae</taxon>
        <taxon>Brassica</taxon>
    </lineage>
</organism>
<evidence type="ECO:0000256" key="2">
    <source>
        <dbReference type="ARBA" id="ARBA00004141"/>
    </source>
</evidence>
<dbReference type="PANTHER" id="PTHR45977:SF29">
    <property type="entry name" value="RING-TYPE DOMAIN-CONTAINING PROTEIN"/>
    <property type="match status" value="1"/>
</dbReference>
<evidence type="ECO:0000256" key="4">
    <source>
        <dbReference type="ARBA" id="ARBA00022679"/>
    </source>
</evidence>
<reference evidence="14 15" key="1">
    <citation type="journal article" date="2020" name="BMC Genomics">
        <title>Intraspecific diversification of the crop wild relative Brassica cretica Lam. using demographic model selection.</title>
        <authorList>
            <person name="Kioukis A."/>
            <person name="Michalopoulou V.A."/>
            <person name="Briers L."/>
            <person name="Pirintsos S."/>
            <person name="Studholme D.J."/>
            <person name="Pavlidis P."/>
            <person name="Sarris P.F."/>
        </authorList>
    </citation>
    <scope>NUCLEOTIDE SEQUENCE [LARGE SCALE GENOMIC DNA]</scope>
    <source>
        <strain evidence="15">cv. PFS-1207/04</strain>
    </source>
</reference>
<evidence type="ECO:0000256" key="10">
    <source>
        <dbReference type="ARBA" id="ARBA00022989"/>
    </source>
</evidence>
<keyword evidence="10" id="KW-1133">Transmembrane helix</keyword>
<name>A0ABQ7ES81_BRACR</name>
<evidence type="ECO:0000256" key="9">
    <source>
        <dbReference type="ARBA" id="ARBA00022833"/>
    </source>
</evidence>
<comment type="caution">
    <text evidence="14">The sequence shown here is derived from an EMBL/GenBank/DDBJ whole genome shotgun (WGS) entry which is preliminary data.</text>
</comment>
<dbReference type="PANTHER" id="PTHR45977">
    <property type="entry name" value="TARGET OF ERK KINASE MPK-1"/>
    <property type="match status" value="1"/>
</dbReference>